<dbReference type="Proteomes" id="UP000535937">
    <property type="component" value="Unassembled WGS sequence"/>
</dbReference>
<dbReference type="AlphaFoldDB" id="A0A7W4ZB45"/>
<evidence type="ECO:0008006" key="3">
    <source>
        <dbReference type="Google" id="ProtNLM"/>
    </source>
</evidence>
<keyword evidence="2" id="KW-1185">Reference proteome</keyword>
<dbReference type="RefSeq" id="WP_183463235.1">
    <property type="nucleotide sequence ID" value="NZ_JACHWZ010000027.1"/>
</dbReference>
<evidence type="ECO:0000313" key="2">
    <source>
        <dbReference type="Proteomes" id="UP000535937"/>
    </source>
</evidence>
<sequence>MRFDGLAAILGVLALLSASGCGHLPSELAPPKKKESETQKETVTQKAAAHANHARVAAQRHTVSCDTPARDFRKIRFDDLYITTGDPDKPFRVSEKAPAQYDIAAYVWGYDNCVQAGTCKGGDHYWLIGRGPGNDFRTWVTTPQYPRITVQSECRQRLKVGEKYRFSFSRGKLVGFSR</sequence>
<gene>
    <name evidence="1" type="ORF">FHS09_004094</name>
</gene>
<dbReference type="EMBL" id="JACHWZ010000027">
    <property type="protein sequence ID" value="MBB3063236.1"/>
    <property type="molecule type" value="Genomic_DNA"/>
</dbReference>
<dbReference type="PROSITE" id="PS51257">
    <property type="entry name" value="PROKAR_LIPOPROTEIN"/>
    <property type="match status" value="1"/>
</dbReference>
<accession>A0A7W4ZB45</accession>
<evidence type="ECO:0000313" key="1">
    <source>
        <dbReference type="EMBL" id="MBB3063236.1"/>
    </source>
</evidence>
<comment type="caution">
    <text evidence="1">The sequence shown here is derived from an EMBL/GenBank/DDBJ whole genome shotgun (WGS) entry which is preliminary data.</text>
</comment>
<protein>
    <recommendedName>
        <fullName evidence="3">Lipoprotein</fullName>
    </recommendedName>
</protein>
<organism evidence="1 2">
    <name type="scientific">Microbulbifer rhizosphaerae</name>
    <dbReference type="NCBI Taxonomy" id="1562603"/>
    <lineage>
        <taxon>Bacteria</taxon>
        <taxon>Pseudomonadati</taxon>
        <taxon>Pseudomonadota</taxon>
        <taxon>Gammaproteobacteria</taxon>
        <taxon>Cellvibrionales</taxon>
        <taxon>Microbulbiferaceae</taxon>
        <taxon>Microbulbifer</taxon>
    </lineage>
</organism>
<reference evidence="1 2" key="1">
    <citation type="submission" date="2020-08" db="EMBL/GenBank/DDBJ databases">
        <title>Genomic Encyclopedia of Type Strains, Phase III (KMG-III): the genomes of soil and plant-associated and newly described type strains.</title>
        <authorList>
            <person name="Whitman W."/>
        </authorList>
    </citation>
    <scope>NUCLEOTIDE SEQUENCE [LARGE SCALE GENOMIC DNA]</scope>
    <source>
        <strain evidence="1 2">CECT 8799</strain>
    </source>
</reference>
<proteinExistence type="predicted"/>
<name>A0A7W4ZB45_9GAMM</name>